<name>A0A2K9NJ67_9PROT</name>
<keyword evidence="3 8" id="KW-1134">Transmembrane beta strand</keyword>
<evidence type="ECO:0000256" key="2">
    <source>
        <dbReference type="ARBA" id="ARBA00022448"/>
    </source>
</evidence>
<dbReference type="InterPro" id="IPR039426">
    <property type="entry name" value="TonB-dep_rcpt-like"/>
</dbReference>
<dbReference type="InterPro" id="IPR036942">
    <property type="entry name" value="Beta-barrel_TonB_sf"/>
</dbReference>
<dbReference type="InterPro" id="IPR037066">
    <property type="entry name" value="Plug_dom_sf"/>
</dbReference>
<dbReference type="PANTHER" id="PTHR47234:SF2">
    <property type="entry name" value="TONB-DEPENDENT RECEPTOR"/>
    <property type="match status" value="1"/>
</dbReference>
<sequence>MLAGVCAACVTTAGAQEQAAGEPLQLEEIVVTGSRIARQDYVSTSPVTTVNAEAFRQTGALTPENFLNTLPQVSPDVSSGSNNPDNNGRANLNLRGLGANRNLVLLNGRRVIPGDNTGAVDVNIIPTALIDRVEVISGGASAVYGADAVAGVVNFILKDDFEGALADMQYTISEKGDGKEKSAYAVLGGNFGNGRGNAVLNIGWAERDEIGKGERDFSDQAGSTTSYYPSGSYVASGLNLPSQAAIDSVFARYNVGAGKVARNGTLSFNPDRSLFAVGSSSAAYDVQNYKGPDSDIAQAFYPNFFSYNFEPQNKLILPLERTSASGFANYEVNDWVEAYGQFLYANYSATSSLASSPAPTGTNSVDAGAGVFFSVPVSNPFIPADLRQILASRTGDDPTLAGVGASEDFRARKRFNVLGPRVAESRFDVYQVLGGFKGRLPNGWRWDVYGASGKTSMTEIQRGNVSVSAVERLLDAQDGGASLCQGGFNMFGSNDLSVECQQYVGRTAKNLETYEQEVVEGSLSGDLFELPAGNVGFAIGALYYSNRFDFEPDSLLSSGDVAGFSAQNPLHGAIDNTDVYAELLIPLVKDLPLAQSVNFTGGFRYSDHSSAGTFPSYKGEMDWQMIDQLRMRGSYQRAVRAPNIFELFSPQDEDNPEVDDPCSVNSALRRGPNAAQVRQLCIQQGIPAAVIDSYTQFNAQIDALAGGNPNLHEEKADTYTIGAVITSPFDNSLFERFTMSVDYYNISIKGAIDSLSPDTILGACFNADGTNPTYDVNSASCRRFGRSGVGDIVGLLQIAENLGSIKTSGIDTQLDWGTELPNGLGDVSLNTIVTWVDSYRIQELKGQPFLEYIGSIGDDPGDALPEWKAAITGTYVYGPAMAQMRARYIGAMRNENVVVDPTSTDGGVPATWYFDASASWQVTEELSIRGGVNNLFDKKPRLYTDSVDSNTDPSTYHVIGRRFFVGASVKF</sequence>
<evidence type="ECO:0000256" key="7">
    <source>
        <dbReference type="ARBA" id="ARBA00023237"/>
    </source>
</evidence>
<dbReference type="PROSITE" id="PS52016">
    <property type="entry name" value="TONB_DEPENDENT_REC_3"/>
    <property type="match status" value="1"/>
</dbReference>
<evidence type="ECO:0000259" key="11">
    <source>
        <dbReference type="Pfam" id="PF00593"/>
    </source>
</evidence>
<gene>
    <name evidence="13" type="ORF">C0V82_22340</name>
</gene>
<keyword evidence="13" id="KW-0675">Receptor</keyword>
<reference evidence="13 14" key="1">
    <citation type="submission" date="2017-12" db="EMBL/GenBank/DDBJ databases">
        <title>Genomes of bacteria within cyanobacterial aggregates.</title>
        <authorList>
            <person name="Cai H."/>
        </authorList>
    </citation>
    <scope>NUCLEOTIDE SEQUENCE [LARGE SCALE GENOMIC DNA]</scope>
    <source>
        <strain evidence="13 14">TH16</strain>
        <plasmid evidence="13 14">unnamed1</plasmid>
    </source>
</reference>
<feature type="domain" description="TonB-dependent receptor-like beta-barrel" evidence="11">
    <location>
        <begin position="507"/>
        <end position="935"/>
    </location>
</feature>
<dbReference type="PANTHER" id="PTHR47234">
    <property type="match status" value="1"/>
</dbReference>
<dbReference type="InterPro" id="IPR012910">
    <property type="entry name" value="Plug_dom"/>
</dbReference>
<dbReference type="Pfam" id="PF00593">
    <property type="entry name" value="TonB_dep_Rec_b-barrel"/>
    <property type="match status" value="1"/>
</dbReference>
<dbReference type="InterPro" id="IPR000531">
    <property type="entry name" value="Beta-barrel_TonB"/>
</dbReference>
<accession>A0A2K9NJ67</accession>
<keyword evidence="5 9" id="KW-0798">TonB box</keyword>
<evidence type="ECO:0000256" key="6">
    <source>
        <dbReference type="ARBA" id="ARBA00023136"/>
    </source>
</evidence>
<feature type="region of interest" description="Disordered" evidence="10">
    <location>
        <begin position="72"/>
        <end position="92"/>
    </location>
</feature>
<evidence type="ECO:0000256" key="5">
    <source>
        <dbReference type="ARBA" id="ARBA00023077"/>
    </source>
</evidence>
<evidence type="ECO:0000256" key="10">
    <source>
        <dbReference type="SAM" id="MobiDB-lite"/>
    </source>
</evidence>
<evidence type="ECO:0000256" key="3">
    <source>
        <dbReference type="ARBA" id="ARBA00022452"/>
    </source>
</evidence>
<evidence type="ECO:0000256" key="9">
    <source>
        <dbReference type="RuleBase" id="RU003357"/>
    </source>
</evidence>
<keyword evidence="2 8" id="KW-0813">Transport</keyword>
<evidence type="ECO:0000313" key="14">
    <source>
        <dbReference type="Proteomes" id="UP000234752"/>
    </source>
</evidence>
<keyword evidence="4 8" id="KW-0812">Transmembrane</keyword>
<evidence type="ECO:0000256" key="4">
    <source>
        <dbReference type="ARBA" id="ARBA00022692"/>
    </source>
</evidence>
<dbReference type="Pfam" id="PF07715">
    <property type="entry name" value="Plug"/>
    <property type="match status" value="1"/>
</dbReference>
<comment type="subcellular location">
    <subcellularLocation>
        <location evidence="1 8">Cell outer membrane</location>
        <topology evidence="1 8">Multi-pass membrane protein</topology>
    </subcellularLocation>
</comment>
<evidence type="ECO:0000313" key="13">
    <source>
        <dbReference type="EMBL" id="AUN33134.1"/>
    </source>
</evidence>
<dbReference type="EMBL" id="CP025613">
    <property type="protein sequence ID" value="AUN33134.1"/>
    <property type="molecule type" value="Genomic_DNA"/>
</dbReference>
<feature type="compositionally biased region" description="Polar residues" evidence="10">
    <location>
        <begin position="72"/>
        <end position="85"/>
    </location>
</feature>
<keyword evidence="13" id="KW-0614">Plasmid</keyword>
<evidence type="ECO:0000259" key="12">
    <source>
        <dbReference type="Pfam" id="PF07715"/>
    </source>
</evidence>
<proteinExistence type="inferred from homology"/>
<geneLocation type="plasmid" evidence="13 14">
    <name>unnamed1</name>
</geneLocation>
<keyword evidence="6 8" id="KW-0472">Membrane</keyword>
<dbReference type="Proteomes" id="UP000234752">
    <property type="component" value="Plasmid unnamed1"/>
</dbReference>
<dbReference type="SUPFAM" id="SSF56935">
    <property type="entry name" value="Porins"/>
    <property type="match status" value="1"/>
</dbReference>
<evidence type="ECO:0000256" key="1">
    <source>
        <dbReference type="ARBA" id="ARBA00004571"/>
    </source>
</evidence>
<dbReference type="AlphaFoldDB" id="A0A2K9NJ67"/>
<organism evidence="13 14">
    <name type="scientific">Niveispirillum cyanobacteriorum</name>
    <dbReference type="NCBI Taxonomy" id="1612173"/>
    <lineage>
        <taxon>Bacteria</taxon>
        <taxon>Pseudomonadati</taxon>
        <taxon>Pseudomonadota</taxon>
        <taxon>Alphaproteobacteria</taxon>
        <taxon>Rhodospirillales</taxon>
        <taxon>Azospirillaceae</taxon>
        <taxon>Niveispirillum</taxon>
    </lineage>
</organism>
<keyword evidence="14" id="KW-1185">Reference proteome</keyword>
<comment type="similarity">
    <text evidence="8 9">Belongs to the TonB-dependent receptor family.</text>
</comment>
<keyword evidence="7 8" id="KW-0998">Cell outer membrane</keyword>
<feature type="domain" description="TonB-dependent receptor plug" evidence="12">
    <location>
        <begin position="43"/>
        <end position="152"/>
    </location>
</feature>
<dbReference type="Gene3D" id="2.170.130.10">
    <property type="entry name" value="TonB-dependent receptor, plug domain"/>
    <property type="match status" value="1"/>
</dbReference>
<evidence type="ECO:0000256" key="8">
    <source>
        <dbReference type="PROSITE-ProRule" id="PRU01360"/>
    </source>
</evidence>
<dbReference type="GO" id="GO:0009279">
    <property type="term" value="C:cell outer membrane"/>
    <property type="evidence" value="ECO:0007669"/>
    <property type="project" value="UniProtKB-SubCell"/>
</dbReference>
<dbReference type="Gene3D" id="2.40.170.20">
    <property type="entry name" value="TonB-dependent receptor, beta-barrel domain"/>
    <property type="match status" value="1"/>
</dbReference>
<dbReference type="KEGG" id="ncb:C0V82_22340"/>
<protein>
    <submittedName>
        <fullName evidence="13">TonB-dependent receptor</fullName>
    </submittedName>
</protein>